<feature type="coiled-coil region" evidence="1">
    <location>
        <begin position="505"/>
        <end position="548"/>
    </location>
</feature>
<feature type="region of interest" description="Disordered" evidence="2">
    <location>
        <begin position="1"/>
        <end position="146"/>
    </location>
</feature>
<feature type="compositionally biased region" description="Polar residues" evidence="2">
    <location>
        <begin position="102"/>
        <end position="126"/>
    </location>
</feature>
<dbReference type="PhylomeDB" id="A0A0D2WN02"/>
<feature type="coiled-coil region" evidence="1">
    <location>
        <begin position="342"/>
        <end position="408"/>
    </location>
</feature>
<feature type="region of interest" description="Disordered" evidence="2">
    <location>
        <begin position="169"/>
        <end position="230"/>
    </location>
</feature>
<reference evidence="4" key="1">
    <citation type="submission" date="2011-02" db="EMBL/GenBank/DDBJ databases">
        <title>The Genome Sequence of Capsaspora owczarzaki ATCC 30864.</title>
        <authorList>
            <person name="Russ C."/>
            <person name="Cuomo C."/>
            <person name="Burger G."/>
            <person name="Gray M.W."/>
            <person name="Holland P.W.H."/>
            <person name="King N."/>
            <person name="Lang F.B.F."/>
            <person name="Roger A.J."/>
            <person name="Ruiz-Trillo I."/>
            <person name="Young S.K."/>
            <person name="Zeng Q."/>
            <person name="Gargeya S."/>
            <person name="Alvarado L."/>
            <person name="Berlin A."/>
            <person name="Chapman S.B."/>
            <person name="Chen Z."/>
            <person name="Freedman E."/>
            <person name="Gellesch M."/>
            <person name="Goldberg J."/>
            <person name="Griggs A."/>
            <person name="Gujja S."/>
            <person name="Heilman E."/>
            <person name="Heiman D."/>
            <person name="Howarth C."/>
            <person name="Mehta T."/>
            <person name="Neiman D."/>
            <person name="Pearson M."/>
            <person name="Roberts A."/>
            <person name="Saif S."/>
            <person name="Shea T."/>
            <person name="Shenoy N."/>
            <person name="Sisk P."/>
            <person name="Stolte C."/>
            <person name="Sykes S."/>
            <person name="White J."/>
            <person name="Yandava C."/>
            <person name="Haas B."/>
            <person name="Nusbaum C."/>
            <person name="Birren B."/>
        </authorList>
    </citation>
    <scope>NUCLEOTIDE SEQUENCE</scope>
    <source>
        <strain evidence="4">ATCC 30864</strain>
    </source>
</reference>
<feature type="compositionally biased region" description="Low complexity" evidence="2">
    <location>
        <begin position="73"/>
        <end position="93"/>
    </location>
</feature>
<proteinExistence type="predicted"/>
<dbReference type="RefSeq" id="XP_004364212.1">
    <property type="nucleotide sequence ID" value="XM_004364155.2"/>
</dbReference>
<feature type="compositionally biased region" description="Low complexity" evidence="2">
    <location>
        <begin position="183"/>
        <end position="204"/>
    </location>
</feature>
<keyword evidence="4" id="KW-1185">Reference proteome</keyword>
<dbReference type="Proteomes" id="UP000008743">
    <property type="component" value="Unassembled WGS sequence"/>
</dbReference>
<feature type="region of interest" description="Disordered" evidence="2">
    <location>
        <begin position="614"/>
        <end position="641"/>
    </location>
</feature>
<organism evidence="3 4">
    <name type="scientific">Capsaspora owczarzaki (strain ATCC 30864)</name>
    <dbReference type="NCBI Taxonomy" id="595528"/>
    <lineage>
        <taxon>Eukaryota</taxon>
        <taxon>Filasterea</taxon>
        <taxon>Capsaspora</taxon>
    </lineage>
</organism>
<dbReference type="InParanoid" id="A0A0D2WN02"/>
<feature type="compositionally biased region" description="Low complexity" evidence="2">
    <location>
        <begin position="1"/>
        <end position="16"/>
    </location>
</feature>
<evidence type="ECO:0000256" key="2">
    <source>
        <dbReference type="SAM" id="MobiDB-lite"/>
    </source>
</evidence>
<dbReference type="AlphaFoldDB" id="A0A0D2WN02"/>
<evidence type="ECO:0000313" key="3">
    <source>
        <dbReference type="EMBL" id="KJE92395.1"/>
    </source>
</evidence>
<feature type="region of interest" description="Disordered" evidence="2">
    <location>
        <begin position="549"/>
        <end position="569"/>
    </location>
</feature>
<feature type="compositionally biased region" description="Basic and acidic residues" evidence="2">
    <location>
        <begin position="631"/>
        <end position="641"/>
    </location>
</feature>
<accession>A0A0D2WN02</accession>
<evidence type="ECO:0000256" key="1">
    <source>
        <dbReference type="SAM" id="Coils"/>
    </source>
</evidence>
<evidence type="ECO:0000313" key="4">
    <source>
        <dbReference type="Proteomes" id="UP000008743"/>
    </source>
</evidence>
<feature type="compositionally biased region" description="Basic and acidic residues" evidence="2">
    <location>
        <begin position="218"/>
        <end position="230"/>
    </location>
</feature>
<protein>
    <submittedName>
        <fullName evidence="3">Uncharacterized protein</fullName>
    </submittedName>
</protein>
<keyword evidence="1" id="KW-0175">Coiled coil</keyword>
<sequence length="756" mass="81395">MSSRGGPPGSTASGASRTGGAGRVVVAQGENSGVGAAAPVSAKPAAPTLDAAQLRRQQLEAFRASKAQPKGKPTSTAPSTASKSSAIAAPTTALRPSAPAPGTQSRAAGPSTQARPTSTMQRSSAMTPAARVASRQPQPMSVAAPRHLMANVGTSTRGSIRPFVEEQFQQPRPTAASVSSSGAALQASRTQQASRAAPAALVQQKRTAQQAALVAPIPHDDNRDLNRVGQDEEDEADYIESEMDFDDSRTKLRSSLQVDRPLFSPESADTWAEPMVTLSSASSSAPADVQDAQRAAKRFRAGEAERQEQEQLERVASNMLVSNLAFAPPSGEDAGVQVSIISLEAMEELAAAQREVRALHEARDQLEFQHSEAMVQEHDVRAGLQARISELTSQANNLARDVEAAEQRFANQVGLTQAADLRTHEAEFARSALEAEMAVVHERWQLLVHDLQVAEGTLRSVVQIAGIPRGEDGLAPAGLIVNWISQLVASGEHLEGIRLSLDEQLAQERHRSEVLEQSLMEAQSQLKYASLINKLHEEETQLATLNRNRPALRNVEPSRPSTRSKSKQVIHILKEQRPPTRSEMCAAFDNVDVPTVEPPQPTQSVPAVPVEEAIVPSSEEDTDSPTPMADAEDKPKKSSRRDVVVALGQANPLPAGEQATLVREASSLARECLALRMGNEILVEQKRELIVRHERQVQQLEQSFSERVAEVNGQMMGGLQLAMQRVNDLKAQLAVYQQRYPEVAERQDAGSDEAAV</sequence>
<feature type="compositionally biased region" description="Polar residues" evidence="2">
    <location>
        <begin position="169"/>
        <end position="182"/>
    </location>
</feature>
<name>A0A0D2WN02_CAPO3</name>
<feature type="coiled-coil region" evidence="1">
    <location>
        <begin position="683"/>
        <end position="739"/>
    </location>
</feature>
<dbReference type="EMBL" id="KE346363">
    <property type="protein sequence ID" value="KJE92395.1"/>
    <property type="molecule type" value="Genomic_DNA"/>
</dbReference>
<gene>
    <name evidence="3" type="ORF">CAOG_003373</name>
</gene>
<feature type="compositionally biased region" description="Low complexity" evidence="2">
    <location>
        <begin position="23"/>
        <end position="46"/>
    </location>
</feature>